<dbReference type="InterPro" id="IPR024271">
    <property type="entry name" value="DUF3782"/>
</dbReference>
<proteinExistence type="predicted"/>
<accession>A0A429GPS2</accession>
<dbReference type="SUPFAM" id="SSF52980">
    <property type="entry name" value="Restriction endonuclease-like"/>
    <property type="match status" value="1"/>
</dbReference>
<dbReference type="Pfam" id="PF12644">
    <property type="entry name" value="DUF3782"/>
    <property type="match status" value="1"/>
</dbReference>
<dbReference type="OrthoDB" id="28470at2157"/>
<reference evidence="2 3" key="1">
    <citation type="submission" date="2018-10" db="EMBL/GenBank/DDBJ databases">
        <title>Co-occurring genomic capacity for anaerobic methane metabolism and dissimilatory sulfite reduction discovered in the Korarchaeota.</title>
        <authorList>
            <person name="Mckay L.J."/>
            <person name="Dlakic M."/>
            <person name="Fields M.W."/>
            <person name="Delmont T.O."/>
            <person name="Eren A.M."/>
            <person name="Jay Z.J."/>
            <person name="Klingelsmith K.B."/>
            <person name="Rusch D.B."/>
            <person name="Inskeep W.P."/>
        </authorList>
    </citation>
    <scope>NUCLEOTIDE SEQUENCE [LARGE SCALE GENOMIC DNA]</scope>
    <source>
        <strain evidence="2 3">MDKW</strain>
    </source>
</reference>
<name>A0A429GPS2_9CREN</name>
<protein>
    <submittedName>
        <fullName evidence="2">DUF3782 domain-containing protein</fullName>
    </submittedName>
</protein>
<dbReference type="Pfam" id="PF07788">
    <property type="entry name" value="PDDEXK_10"/>
    <property type="match status" value="1"/>
</dbReference>
<dbReference type="EMBL" id="RCOS01000070">
    <property type="protein sequence ID" value="RSN75751.1"/>
    <property type="molecule type" value="Genomic_DNA"/>
</dbReference>
<gene>
    <name evidence="2" type="ORF">D6D85_05825</name>
</gene>
<evidence type="ECO:0000313" key="3">
    <source>
        <dbReference type="Proteomes" id="UP000277582"/>
    </source>
</evidence>
<dbReference type="RefSeq" id="WP_125671086.1">
    <property type="nucleotide sequence ID" value="NZ_RCOS01000070.1"/>
</dbReference>
<dbReference type="Proteomes" id="UP000277582">
    <property type="component" value="Unassembled WGS sequence"/>
</dbReference>
<comment type="caution">
    <text evidence="2">The sequence shown here is derived from an EMBL/GenBank/DDBJ whole genome shotgun (WGS) entry which is preliminary data.</text>
</comment>
<evidence type="ECO:0000256" key="1">
    <source>
        <dbReference type="SAM" id="Coils"/>
    </source>
</evidence>
<dbReference type="AlphaFoldDB" id="A0A429GPS2"/>
<sequence length="207" mass="24241">MESKQKLRREFIELLRTDEEFRLAVRGLVGLDEILSRLENIEKRIEEHSKVIEEHSKAIKTLSERVEELAVAIGELKVAVGFLGRRWGTDLEKTILRIYKHALQERGIEPGEVQKFTYKDIDGRYCRKGTRLDLDVYIHDEKTYFIEVKSHAQLDDVEWFKEKSEIVKKILSREPEKLILVAVNLDRDAYERARELGIDTIYGGLVE</sequence>
<dbReference type="PANTHER" id="PTHR34314">
    <property type="entry name" value="CRENARCHAEAL PROTEIN, PUTATIVE-RELATED"/>
    <property type="match status" value="1"/>
</dbReference>
<keyword evidence="1" id="KW-0175">Coiled coil</keyword>
<feature type="coiled-coil region" evidence="1">
    <location>
        <begin position="31"/>
        <end position="72"/>
    </location>
</feature>
<dbReference type="InterPro" id="IPR012431">
    <property type="entry name" value="PDDEXK_10"/>
</dbReference>
<organism evidence="2 3">
    <name type="scientific">Candidatus Methanodesulfokora washburnensis</name>
    <dbReference type="NCBI Taxonomy" id="2478471"/>
    <lineage>
        <taxon>Archaea</taxon>
        <taxon>Thermoproteota</taxon>
        <taxon>Candidatus Korarchaeia</taxon>
        <taxon>Candidatus Korarchaeia incertae sedis</taxon>
        <taxon>Candidatus Methanodesulfokora</taxon>
    </lineage>
</organism>
<keyword evidence="3" id="KW-1185">Reference proteome</keyword>
<dbReference type="InterPro" id="IPR011335">
    <property type="entry name" value="Restrct_endonuc-II-like"/>
</dbReference>
<evidence type="ECO:0000313" key="2">
    <source>
        <dbReference type="EMBL" id="RSN75751.1"/>
    </source>
</evidence>
<dbReference type="PANTHER" id="PTHR34314:SF6">
    <property type="entry name" value="DUF3782 DOMAIN-CONTAINING PROTEIN"/>
    <property type="match status" value="1"/>
</dbReference>